<evidence type="ECO:0000313" key="2">
    <source>
        <dbReference type="WBParaSite" id="HCON_00190110-00001"/>
    </source>
</evidence>
<keyword evidence="1" id="KW-1185">Reference proteome</keyword>
<organism evidence="1 2">
    <name type="scientific">Haemonchus contortus</name>
    <name type="common">Barber pole worm</name>
    <dbReference type="NCBI Taxonomy" id="6289"/>
    <lineage>
        <taxon>Eukaryota</taxon>
        <taxon>Metazoa</taxon>
        <taxon>Ecdysozoa</taxon>
        <taxon>Nematoda</taxon>
        <taxon>Chromadorea</taxon>
        <taxon>Rhabditida</taxon>
        <taxon>Rhabditina</taxon>
        <taxon>Rhabditomorpha</taxon>
        <taxon>Strongyloidea</taxon>
        <taxon>Trichostrongylidae</taxon>
        <taxon>Haemonchus</taxon>
    </lineage>
</organism>
<sequence length="110" mass="12573">MEAKRQLRIHSFGSTPLSFAPSGRARSFCASLRSCKPPIEGAVVYQGYVQSRVKIIWRCVCHYQQIRFEHVYLQKVKFLGKAEAGCGLENKVVGRAEIEREVMEAEQQLR</sequence>
<proteinExistence type="predicted"/>
<reference evidence="2" key="1">
    <citation type="submission" date="2020-12" db="UniProtKB">
        <authorList>
            <consortium name="WormBaseParasite"/>
        </authorList>
    </citation>
    <scope>IDENTIFICATION</scope>
    <source>
        <strain evidence="2">MHco3</strain>
    </source>
</reference>
<accession>A0A7I4Z549</accession>
<protein>
    <submittedName>
        <fullName evidence="2">Uncharacterized protein</fullName>
    </submittedName>
</protein>
<name>A0A7I4Z549_HAECO</name>
<dbReference type="Proteomes" id="UP000025227">
    <property type="component" value="Unplaced"/>
</dbReference>
<evidence type="ECO:0000313" key="1">
    <source>
        <dbReference type="Proteomes" id="UP000025227"/>
    </source>
</evidence>
<dbReference type="WBParaSite" id="HCON_00190110-00001">
    <property type="protein sequence ID" value="HCON_00190110-00001"/>
    <property type="gene ID" value="HCON_00190110"/>
</dbReference>
<dbReference type="AlphaFoldDB" id="A0A7I4Z549"/>